<dbReference type="GO" id="GO:0051301">
    <property type="term" value="P:cell division"/>
    <property type="evidence" value="ECO:0007669"/>
    <property type="project" value="UniProtKB-KW"/>
</dbReference>
<keyword evidence="1" id="KW-1133">Transmembrane helix</keyword>
<protein>
    <submittedName>
        <fullName evidence="2">Cell division transport system permease protein</fullName>
    </submittedName>
</protein>
<proteinExistence type="predicted"/>
<dbReference type="STRING" id="1545044.SAMN05444276_101876"/>
<dbReference type="Proteomes" id="UP000182944">
    <property type="component" value="Unassembled WGS sequence"/>
</dbReference>
<evidence type="ECO:0000313" key="2">
    <source>
        <dbReference type="EMBL" id="SDW40150.1"/>
    </source>
</evidence>
<dbReference type="InterPro" id="IPR004513">
    <property type="entry name" value="FtsX"/>
</dbReference>
<feature type="transmembrane region" description="Helical" evidence="1">
    <location>
        <begin position="309"/>
        <end position="331"/>
    </location>
</feature>
<sequence length="339" mass="35566">MSGPGDSRGDNRAKLRDAGARMRDLARRGGTAARADLKALDMATLWRGLIGRQAGLADRIVPPTGMNARLTVFAAGVMAFLAVFALALALATGRLADRWAEGLAQTVTVRVSAPPEAIEAETAAVMAALETTPGVAERRLLPPDEVEALLEPWFGPDVPVDALPVPRLIEVHTDDDFDAAALRLRLEGEAPGAVLDDHTQWRRPLVAAASRLRTLGWLSLALIGAAGAAIVTLAAQASLAANGQVIRVMRLIGARDLTIAQAFVRRLTRRVALGSAGGTLIGMLAVWALPDMNAAGGFLTGLGFTGWGWLAPLLIPVVGVLVGFVATRAAALRMLRAVR</sequence>
<feature type="transmembrane region" description="Helical" evidence="1">
    <location>
        <begin position="215"/>
        <end position="239"/>
    </location>
</feature>
<keyword evidence="3" id="KW-1185">Reference proteome</keyword>
<evidence type="ECO:0000256" key="1">
    <source>
        <dbReference type="SAM" id="Phobius"/>
    </source>
</evidence>
<keyword evidence="1" id="KW-0812">Transmembrane</keyword>
<reference evidence="3" key="1">
    <citation type="submission" date="2016-10" db="EMBL/GenBank/DDBJ databases">
        <authorList>
            <person name="Varghese N."/>
            <person name="Submissions S."/>
        </authorList>
    </citation>
    <scope>NUCLEOTIDE SEQUENCE [LARGE SCALE GENOMIC DNA]</scope>
    <source>
        <strain evidence="3">DSM 29303</strain>
    </source>
</reference>
<keyword evidence="2" id="KW-0132">Cell division</keyword>
<keyword evidence="1" id="KW-0472">Membrane</keyword>
<dbReference type="EMBL" id="FNNA01000001">
    <property type="protein sequence ID" value="SDW40150.1"/>
    <property type="molecule type" value="Genomic_DNA"/>
</dbReference>
<gene>
    <name evidence="2" type="ORF">SAMN05444276_101876</name>
</gene>
<keyword evidence="2" id="KW-0131">Cell cycle</keyword>
<dbReference type="PANTHER" id="PTHR47755:SF1">
    <property type="entry name" value="CELL DIVISION PROTEIN FTSX"/>
    <property type="match status" value="1"/>
</dbReference>
<dbReference type="GO" id="GO:0032153">
    <property type="term" value="C:cell division site"/>
    <property type="evidence" value="ECO:0007669"/>
    <property type="project" value="TreeGrafter"/>
</dbReference>
<accession>A0A1H2T8J4</accession>
<dbReference type="GO" id="GO:0016020">
    <property type="term" value="C:membrane"/>
    <property type="evidence" value="ECO:0007669"/>
    <property type="project" value="InterPro"/>
</dbReference>
<dbReference type="PANTHER" id="PTHR47755">
    <property type="entry name" value="CELL DIVISION PROTEIN FTSX"/>
    <property type="match status" value="1"/>
</dbReference>
<feature type="transmembrane region" description="Helical" evidence="1">
    <location>
        <begin position="271"/>
        <end position="289"/>
    </location>
</feature>
<evidence type="ECO:0000313" key="3">
    <source>
        <dbReference type="Proteomes" id="UP000182944"/>
    </source>
</evidence>
<name>A0A1H2T8J4_9RHOB</name>
<dbReference type="AlphaFoldDB" id="A0A1H2T8J4"/>
<feature type="transmembrane region" description="Helical" evidence="1">
    <location>
        <begin position="70"/>
        <end position="91"/>
    </location>
</feature>
<organism evidence="2 3">
    <name type="scientific">Paracoccus sanguinis</name>
    <dbReference type="NCBI Taxonomy" id="1545044"/>
    <lineage>
        <taxon>Bacteria</taxon>
        <taxon>Pseudomonadati</taxon>
        <taxon>Pseudomonadota</taxon>
        <taxon>Alphaproteobacteria</taxon>
        <taxon>Rhodobacterales</taxon>
        <taxon>Paracoccaceae</taxon>
        <taxon>Paracoccus</taxon>
    </lineage>
</organism>